<feature type="transmembrane region" description="Helical" evidence="9">
    <location>
        <begin position="493"/>
        <end position="513"/>
    </location>
</feature>
<dbReference type="GO" id="GO:0016887">
    <property type="term" value="F:ATP hydrolysis activity"/>
    <property type="evidence" value="ECO:0007669"/>
    <property type="project" value="InterPro"/>
</dbReference>
<reference evidence="11" key="1">
    <citation type="journal article" date="2019" name="Front. Physiol.">
        <title>Protective and Detoxifying Enzyme Activity and ABCG Subfamily Gene Expression in Sogatella furcifera Under Insecticide Stress.</title>
        <authorList>
            <person name="Zhou C."/>
            <person name="Yang H."/>
            <person name="Wang Z."/>
            <person name="Long G.Y."/>
            <person name="Jin D.C."/>
        </authorList>
    </citation>
    <scope>NUCLEOTIDE SEQUENCE</scope>
</reference>
<dbReference type="SMART" id="SM00382">
    <property type="entry name" value="AAA"/>
    <property type="match status" value="1"/>
</dbReference>
<sequence>MTEERAVLLHLPPSKPIHISFTDITLTVELGTVRKTRKQVLKGLAGSFNSGELTAIMGPSGAGKSSLLNILTGFQKQGMTGTITTSGAGKIENYFKNGVNTKQSCYIMQDDQLNPLFSVFEIMSMATDLKLSPAISQKSKILIIDDILETIGLMGCKYTRCGRLSGGQKKRLSIALELVDNPPIMFLDEPTTGLDSSSTVQLVSLLKCLARGGRNIICTIHQPSATIFEMFDHVYLINGGRCVYQGSSINLVKFLQSINIPCPKYHNPADFVMDVISGEFGDHTDRMIEASQNSNWRAPPPVIRAPFKKRTSDDIEKVKMMGVPVTPPEILRLWVLINRCIIQLYRDWTVTHLKMIMHFVVGVVMGLIFNKCGNDGSLSVNNIGFFLCTNVYLSYTSIMPAILKFPSELHILKKEQFNNWYKLSTYYIAFLLTNIPVQMMLCTVYVSVSYYLTHQIQEWPRFAMFLAVNQFSVVISECIGLALGTTINPVNGLFTGSVLFCFMLLFGGFLALYKHMTLPLYLVSFLSYMRYTMEGMVLSTYGFQRPLLDCPKNYCHYRIPSVVLEEVDMKEDHYWIDVIILISMSVFFSFYAYITLKRRVMHR</sequence>
<dbReference type="PROSITE" id="PS50893">
    <property type="entry name" value="ABC_TRANSPORTER_2"/>
    <property type="match status" value="1"/>
</dbReference>
<dbReference type="InterPro" id="IPR003439">
    <property type="entry name" value="ABC_transporter-like_ATP-bd"/>
</dbReference>
<comment type="subcellular location">
    <subcellularLocation>
        <location evidence="1">Membrane</location>
        <topology evidence="1">Multi-pass membrane protein</topology>
    </subcellularLocation>
</comment>
<evidence type="ECO:0000256" key="7">
    <source>
        <dbReference type="ARBA" id="ARBA00022989"/>
    </source>
</evidence>
<dbReference type="InterPro" id="IPR013525">
    <property type="entry name" value="ABC2_TM"/>
</dbReference>
<proteinExistence type="evidence at transcript level"/>
<feature type="transmembrane region" description="Helical" evidence="9">
    <location>
        <begin position="520"/>
        <end position="543"/>
    </location>
</feature>
<evidence type="ECO:0000256" key="9">
    <source>
        <dbReference type="SAM" id="Phobius"/>
    </source>
</evidence>
<gene>
    <name evidence="11" type="primary">ABCG11</name>
</gene>
<feature type="transmembrane region" description="Helical" evidence="9">
    <location>
        <begin position="348"/>
        <end position="370"/>
    </location>
</feature>
<feature type="transmembrane region" description="Helical" evidence="9">
    <location>
        <begin position="423"/>
        <end position="452"/>
    </location>
</feature>
<evidence type="ECO:0000256" key="5">
    <source>
        <dbReference type="ARBA" id="ARBA00022741"/>
    </source>
</evidence>
<dbReference type="InterPro" id="IPR017871">
    <property type="entry name" value="ABC_transporter-like_CS"/>
</dbReference>
<keyword evidence="4 9" id="KW-0812">Transmembrane</keyword>
<organism evidence="11">
    <name type="scientific">Sogatella furcifera</name>
    <name type="common">White-backed planthopper</name>
    <dbReference type="NCBI Taxonomy" id="113103"/>
    <lineage>
        <taxon>Eukaryota</taxon>
        <taxon>Metazoa</taxon>
        <taxon>Ecdysozoa</taxon>
        <taxon>Arthropoda</taxon>
        <taxon>Hexapoda</taxon>
        <taxon>Insecta</taxon>
        <taxon>Pterygota</taxon>
        <taxon>Neoptera</taxon>
        <taxon>Paraneoptera</taxon>
        <taxon>Hemiptera</taxon>
        <taxon>Auchenorrhyncha</taxon>
        <taxon>Fulgoroidea</taxon>
        <taxon>Delphacidae</taxon>
        <taxon>Delphacinae</taxon>
        <taxon>Sogatella</taxon>
    </lineage>
</organism>
<feature type="transmembrane region" description="Helical" evidence="9">
    <location>
        <begin position="574"/>
        <end position="594"/>
    </location>
</feature>
<dbReference type="Pfam" id="PF01061">
    <property type="entry name" value="ABC2_membrane"/>
    <property type="match status" value="1"/>
</dbReference>
<dbReference type="GO" id="GO:0005524">
    <property type="term" value="F:ATP binding"/>
    <property type="evidence" value="ECO:0007669"/>
    <property type="project" value="UniProtKB-KW"/>
</dbReference>
<dbReference type="SUPFAM" id="SSF52540">
    <property type="entry name" value="P-loop containing nucleoside triphosphate hydrolases"/>
    <property type="match status" value="1"/>
</dbReference>
<dbReference type="GO" id="GO:0005886">
    <property type="term" value="C:plasma membrane"/>
    <property type="evidence" value="ECO:0007669"/>
    <property type="project" value="TreeGrafter"/>
</dbReference>
<name>A0A481P070_SOGFU</name>
<dbReference type="PANTHER" id="PTHR48041:SF32">
    <property type="entry name" value="PROTEIN WHITE-LIKE PROTEIN"/>
    <property type="match status" value="1"/>
</dbReference>
<dbReference type="Pfam" id="PF00005">
    <property type="entry name" value="ABC_tran"/>
    <property type="match status" value="1"/>
</dbReference>
<evidence type="ECO:0000259" key="10">
    <source>
        <dbReference type="PROSITE" id="PS50893"/>
    </source>
</evidence>
<dbReference type="AlphaFoldDB" id="A0A481P070"/>
<evidence type="ECO:0000256" key="3">
    <source>
        <dbReference type="ARBA" id="ARBA00022448"/>
    </source>
</evidence>
<feature type="transmembrane region" description="Helical" evidence="9">
    <location>
        <begin position="464"/>
        <end position="487"/>
    </location>
</feature>
<evidence type="ECO:0000256" key="2">
    <source>
        <dbReference type="ARBA" id="ARBA00005814"/>
    </source>
</evidence>
<feature type="transmembrane region" description="Helical" evidence="9">
    <location>
        <begin position="382"/>
        <end position="403"/>
    </location>
</feature>
<keyword evidence="3" id="KW-0813">Transport</keyword>
<evidence type="ECO:0000256" key="1">
    <source>
        <dbReference type="ARBA" id="ARBA00004141"/>
    </source>
</evidence>
<dbReference type="InterPro" id="IPR027417">
    <property type="entry name" value="P-loop_NTPase"/>
</dbReference>
<evidence type="ECO:0000313" key="11">
    <source>
        <dbReference type="EMBL" id="QAV55734.1"/>
    </source>
</evidence>
<dbReference type="InterPro" id="IPR003593">
    <property type="entry name" value="AAA+_ATPase"/>
</dbReference>
<accession>A0A481P070</accession>
<dbReference type="FunFam" id="3.40.50.300:FF:001077">
    <property type="entry name" value="Uncharacterized protein, isoform A"/>
    <property type="match status" value="1"/>
</dbReference>
<keyword evidence="6 11" id="KW-0067">ATP-binding</keyword>
<evidence type="ECO:0000256" key="8">
    <source>
        <dbReference type="ARBA" id="ARBA00023136"/>
    </source>
</evidence>
<keyword evidence="5" id="KW-0547">Nucleotide-binding</keyword>
<dbReference type="PANTHER" id="PTHR48041">
    <property type="entry name" value="ABC TRANSPORTER G FAMILY MEMBER 28"/>
    <property type="match status" value="1"/>
</dbReference>
<evidence type="ECO:0000256" key="4">
    <source>
        <dbReference type="ARBA" id="ARBA00022692"/>
    </source>
</evidence>
<dbReference type="Gene3D" id="3.40.50.300">
    <property type="entry name" value="P-loop containing nucleotide triphosphate hydrolases"/>
    <property type="match status" value="1"/>
</dbReference>
<dbReference type="PROSITE" id="PS00211">
    <property type="entry name" value="ABC_TRANSPORTER_1"/>
    <property type="match status" value="1"/>
</dbReference>
<keyword evidence="7 9" id="KW-1133">Transmembrane helix</keyword>
<evidence type="ECO:0000256" key="6">
    <source>
        <dbReference type="ARBA" id="ARBA00022840"/>
    </source>
</evidence>
<feature type="domain" description="ABC transporter" evidence="10">
    <location>
        <begin position="19"/>
        <end position="264"/>
    </location>
</feature>
<dbReference type="GO" id="GO:0140359">
    <property type="term" value="F:ABC-type transporter activity"/>
    <property type="evidence" value="ECO:0007669"/>
    <property type="project" value="InterPro"/>
</dbReference>
<comment type="similarity">
    <text evidence="2">Belongs to the ABC transporter superfamily. ABCG family. Eye pigment precursor importer (TC 3.A.1.204) subfamily.</text>
</comment>
<protein>
    <submittedName>
        <fullName evidence="11">ATP-binding cassette sub-family G member 1-like protein</fullName>
    </submittedName>
</protein>
<dbReference type="InterPro" id="IPR050352">
    <property type="entry name" value="ABCG_transporters"/>
</dbReference>
<dbReference type="Pfam" id="PF19055">
    <property type="entry name" value="ABC2_membrane_7"/>
    <property type="match status" value="1"/>
</dbReference>
<dbReference type="InterPro" id="IPR043926">
    <property type="entry name" value="ABCG_dom"/>
</dbReference>
<keyword evidence="8 9" id="KW-0472">Membrane</keyword>
<dbReference type="EMBL" id="MH481847">
    <property type="protein sequence ID" value="QAV55734.1"/>
    <property type="molecule type" value="mRNA"/>
</dbReference>